<reference evidence="4" key="1">
    <citation type="submission" date="2017-02" db="UniProtKB">
        <authorList>
            <consortium name="WormBaseParasite"/>
        </authorList>
    </citation>
    <scope>IDENTIFICATION</scope>
</reference>
<evidence type="ECO:0000313" key="2">
    <source>
        <dbReference type="EMBL" id="VDO29967.1"/>
    </source>
</evidence>
<gene>
    <name evidence="2" type="ORF">HPLM_LOCUS6764</name>
</gene>
<feature type="region of interest" description="Disordered" evidence="1">
    <location>
        <begin position="356"/>
        <end position="377"/>
    </location>
</feature>
<sequence length="423" mass="45932">MLSELVIFSESRLPAATPSVGSRCRSRSNSWRARPCTILKEESEEELSSYLRSSRHSSRSFSVDVHSARDASPLRVPVEDVRDVPRSLVLTKPPQFDDLSPIAEHGSPTVPLSINDSKKSTSELVAAQRRAMFARTLSCGANNTARSRFSRSDDEDSSGGASLSRRQSYAGLLDFARRNSSPSISMFSGTRDRVSPQAVQDLMELCRLGKMLSLASMMPIFLMDIEQLPLCFAGGSRRAVSPESIRSSRSPSPPTSSGRASPGLLLSVDIFALLLCDFLKSRFFSLSGDYFTEFAYIAANEVADSAMSSLSSLSRLKIATSSLGGGMRKLSSSPHLLGICEEGEDVDSNTVLLTTSRQGSTRSNSCSSSEASDDEEGKRLSILGSMYCGRKRDGDNDRDDTAGGQGIYAVALFESYYIKLYLT</sequence>
<keyword evidence="3" id="KW-1185">Reference proteome</keyword>
<reference evidence="2 3" key="2">
    <citation type="submission" date="2018-11" db="EMBL/GenBank/DDBJ databases">
        <authorList>
            <consortium name="Pathogen Informatics"/>
        </authorList>
    </citation>
    <scope>NUCLEOTIDE SEQUENCE [LARGE SCALE GENOMIC DNA]</scope>
    <source>
        <strain evidence="2 3">MHpl1</strain>
    </source>
</reference>
<evidence type="ECO:0000313" key="3">
    <source>
        <dbReference type="Proteomes" id="UP000268014"/>
    </source>
</evidence>
<dbReference type="EMBL" id="UZAF01016544">
    <property type="protein sequence ID" value="VDO29967.1"/>
    <property type="molecule type" value="Genomic_DNA"/>
</dbReference>
<dbReference type="AlphaFoldDB" id="A0A0N4W933"/>
<name>A0A0N4W933_HAEPC</name>
<accession>A0A0N4W933</accession>
<organism evidence="4">
    <name type="scientific">Haemonchus placei</name>
    <name type="common">Barber's pole worm</name>
    <dbReference type="NCBI Taxonomy" id="6290"/>
    <lineage>
        <taxon>Eukaryota</taxon>
        <taxon>Metazoa</taxon>
        <taxon>Ecdysozoa</taxon>
        <taxon>Nematoda</taxon>
        <taxon>Chromadorea</taxon>
        <taxon>Rhabditida</taxon>
        <taxon>Rhabditina</taxon>
        <taxon>Rhabditomorpha</taxon>
        <taxon>Strongyloidea</taxon>
        <taxon>Trichostrongylidae</taxon>
        <taxon>Haemonchus</taxon>
    </lineage>
</organism>
<evidence type="ECO:0000256" key="1">
    <source>
        <dbReference type="SAM" id="MobiDB-lite"/>
    </source>
</evidence>
<dbReference type="OrthoDB" id="10547943at2759"/>
<proteinExistence type="predicted"/>
<feature type="compositionally biased region" description="Low complexity" evidence="1">
    <location>
        <begin position="356"/>
        <end position="370"/>
    </location>
</feature>
<protein>
    <submittedName>
        <fullName evidence="2 4">Uncharacterized protein</fullName>
    </submittedName>
</protein>
<dbReference type="Proteomes" id="UP000268014">
    <property type="component" value="Unassembled WGS sequence"/>
</dbReference>
<evidence type="ECO:0000313" key="4">
    <source>
        <dbReference type="WBParaSite" id="HPLM_0000677201-mRNA-1"/>
    </source>
</evidence>
<feature type="region of interest" description="Disordered" evidence="1">
    <location>
        <begin position="99"/>
        <end position="119"/>
    </location>
</feature>
<dbReference type="WBParaSite" id="HPLM_0000677201-mRNA-1">
    <property type="protein sequence ID" value="HPLM_0000677201-mRNA-1"/>
    <property type="gene ID" value="HPLM_0000677201"/>
</dbReference>